<name>A0ABP9UV25_9BACT</name>
<comment type="caution">
    <text evidence="7">The sequence shown here is derived from an EMBL/GenBank/DDBJ whole genome shotgun (WGS) entry which is preliminary data.</text>
</comment>
<reference evidence="7 8" key="1">
    <citation type="submission" date="2024-02" db="EMBL/GenBank/DDBJ databases">
        <title>Rubritalea halochordaticola NBRC 107102.</title>
        <authorList>
            <person name="Ichikawa N."/>
            <person name="Katano-Makiyama Y."/>
            <person name="Hidaka K."/>
        </authorList>
    </citation>
    <scope>NUCLEOTIDE SEQUENCE [LARGE SCALE GENOMIC DNA]</scope>
    <source>
        <strain evidence="7 8">NBRC 107102</strain>
    </source>
</reference>
<feature type="transmembrane region" description="Helical" evidence="5">
    <location>
        <begin position="144"/>
        <end position="164"/>
    </location>
</feature>
<evidence type="ECO:0000259" key="6">
    <source>
        <dbReference type="Pfam" id="PF04138"/>
    </source>
</evidence>
<keyword evidence="3 5" id="KW-1133">Transmembrane helix</keyword>
<dbReference type="Proteomes" id="UP001424741">
    <property type="component" value="Unassembled WGS sequence"/>
</dbReference>
<organism evidence="7 8">
    <name type="scientific">Rubritalea halochordaticola</name>
    <dbReference type="NCBI Taxonomy" id="714537"/>
    <lineage>
        <taxon>Bacteria</taxon>
        <taxon>Pseudomonadati</taxon>
        <taxon>Verrucomicrobiota</taxon>
        <taxon>Verrucomicrobiia</taxon>
        <taxon>Verrucomicrobiales</taxon>
        <taxon>Rubritaleaceae</taxon>
        <taxon>Rubritalea</taxon>
    </lineage>
</organism>
<keyword evidence="8" id="KW-1185">Reference proteome</keyword>
<feature type="transmembrane region" description="Helical" evidence="5">
    <location>
        <begin position="118"/>
        <end position="138"/>
    </location>
</feature>
<evidence type="ECO:0000256" key="4">
    <source>
        <dbReference type="ARBA" id="ARBA00023136"/>
    </source>
</evidence>
<dbReference type="EMBL" id="BAABRL010000001">
    <property type="protein sequence ID" value="GAA5494303.1"/>
    <property type="molecule type" value="Genomic_DNA"/>
</dbReference>
<feature type="domain" description="GtrA/DPMS transmembrane" evidence="6">
    <location>
        <begin position="43"/>
        <end position="170"/>
    </location>
</feature>
<accession>A0ABP9UV25</accession>
<comment type="subcellular location">
    <subcellularLocation>
        <location evidence="1">Membrane</location>
        <topology evidence="1">Multi-pass membrane protein</topology>
    </subcellularLocation>
</comment>
<keyword evidence="2 5" id="KW-0812">Transmembrane</keyword>
<evidence type="ECO:0000256" key="5">
    <source>
        <dbReference type="SAM" id="Phobius"/>
    </source>
</evidence>
<feature type="transmembrane region" description="Helical" evidence="5">
    <location>
        <begin position="41"/>
        <end position="65"/>
    </location>
</feature>
<dbReference type="InterPro" id="IPR007267">
    <property type="entry name" value="GtrA_DPMS_TM"/>
</dbReference>
<evidence type="ECO:0000256" key="1">
    <source>
        <dbReference type="ARBA" id="ARBA00004141"/>
    </source>
</evidence>
<gene>
    <name evidence="7" type="ORF">Rhal01_00463</name>
</gene>
<evidence type="ECO:0000256" key="2">
    <source>
        <dbReference type="ARBA" id="ARBA00022692"/>
    </source>
</evidence>
<evidence type="ECO:0000313" key="8">
    <source>
        <dbReference type="Proteomes" id="UP001424741"/>
    </source>
</evidence>
<sequence length="172" mass="19490">MASERKHSLSIVLPVLGEVPLQPRIIFQELKLKEGPLWAQFFKYAFCGVLSMIVLLLVVQGFRVFAPEYMSDDLPVEVKQVNVRWVLFAAFIPSNLFAYFTNRFFVFTPGKHDPWRELMIFTLVSAISFCGGEVGKMWMINAGYPNLVAVGAFAVSSALVNFIARKFLVFAR</sequence>
<protein>
    <recommendedName>
        <fullName evidence="6">GtrA/DPMS transmembrane domain-containing protein</fullName>
    </recommendedName>
</protein>
<feature type="transmembrane region" description="Helical" evidence="5">
    <location>
        <begin position="85"/>
        <end position="106"/>
    </location>
</feature>
<proteinExistence type="predicted"/>
<dbReference type="RefSeq" id="WP_346187288.1">
    <property type="nucleotide sequence ID" value="NZ_BAABRL010000001.1"/>
</dbReference>
<keyword evidence="4 5" id="KW-0472">Membrane</keyword>
<evidence type="ECO:0000313" key="7">
    <source>
        <dbReference type="EMBL" id="GAA5494303.1"/>
    </source>
</evidence>
<dbReference type="Pfam" id="PF04138">
    <property type="entry name" value="GtrA_DPMS_TM"/>
    <property type="match status" value="1"/>
</dbReference>
<evidence type="ECO:0000256" key="3">
    <source>
        <dbReference type="ARBA" id="ARBA00022989"/>
    </source>
</evidence>